<dbReference type="GO" id="GO:0006508">
    <property type="term" value="P:proteolysis"/>
    <property type="evidence" value="ECO:0007669"/>
    <property type="project" value="InterPro"/>
</dbReference>
<keyword evidence="4" id="KW-0520">NAD</keyword>
<proteinExistence type="predicted"/>
<keyword evidence="9" id="KW-1185">Reference proteome</keyword>
<dbReference type="SUPFAM" id="SSF51735">
    <property type="entry name" value="NAD(P)-binding Rossmann-fold domains"/>
    <property type="match status" value="1"/>
</dbReference>
<protein>
    <recommendedName>
        <fullName evidence="2">precorrin-2 dehydrogenase</fullName>
        <ecNumber evidence="2">1.3.1.76</ecNumber>
    </recommendedName>
</protein>
<dbReference type="InterPro" id="IPR042518">
    <property type="entry name" value="SirC_C"/>
</dbReference>
<dbReference type="EC" id="1.3.1.76" evidence="2"/>
<keyword evidence="5" id="KW-0627">Porphyrin biosynthesis</keyword>
<evidence type="ECO:0000256" key="6">
    <source>
        <dbReference type="ARBA" id="ARBA00047561"/>
    </source>
</evidence>
<evidence type="ECO:0000313" key="8">
    <source>
        <dbReference type="EMBL" id="MBB6729295.1"/>
    </source>
</evidence>
<dbReference type="InterPro" id="IPR028161">
    <property type="entry name" value="Met8-like"/>
</dbReference>
<dbReference type="InterPro" id="IPR001995">
    <property type="entry name" value="Peptidase_A2_cat"/>
</dbReference>
<dbReference type="GO" id="GO:0004325">
    <property type="term" value="F:ferrochelatase activity"/>
    <property type="evidence" value="ECO:0007669"/>
    <property type="project" value="InterPro"/>
</dbReference>
<dbReference type="Proteomes" id="UP000564644">
    <property type="component" value="Unassembled WGS sequence"/>
</dbReference>
<dbReference type="RefSeq" id="WP_185126971.1">
    <property type="nucleotide sequence ID" value="NZ_JACJVO010000001.1"/>
</dbReference>
<evidence type="ECO:0000256" key="4">
    <source>
        <dbReference type="ARBA" id="ARBA00023027"/>
    </source>
</evidence>
<dbReference type="PANTHER" id="PTHR35330:SF1">
    <property type="entry name" value="SIROHEME BIOSYNTHESIS PROTEIN MET8"/>
    <property type="match status" value="1"/>
</dbReference>
<organism evidence="8 9">
    <name type="scientific">Cohnella zeiphila</name>
    <dbReference type="NCBI Taxonomy" id="2761120"/>
    <lineage>
        <taxon>Bacteria</taxon>
        <taxon>Bacillati</taxon>
        <taxon>Bacillota</taxon>
        <taxon>Bacilli</taxon>
        <taxon>Bacillales</taxon>
        <taxon>Paenibacillaceae</taxon>
        <taxon>Cohnella</taxon>
    </lineage>
</organism>
<comment type="caution">
    <text evidence="8">The sequence shown here is derived from an EMBL/GenBank/DDBJ whole genome shotgun (WGS) entry which is preliminary data.</text>
</comment>
<dbReference type="EMBL" id="JACJVO010000001">
    <property type="protein sequence ID" value="MBB6729295.1"/>
    <property type="molecule type" value="Genomic_DNA"/>
</dbReference>
<evidence type="ECO:0000259" key="7">
    <source>
        <dbReference type="PROSITE" id="PS50175"/>
    </source>
</evidence>
<dbReference type="InterPro" id="IPR036291">
    <property type="entry name" value="NAD(P)-bd_dom_sf"/>
</dbReference>
<dbReference type="SUPFAM" id="SSF75615">
    <property type="entry name" value="Siroheme synthase middle domains-like"/>
    <property type="match status" value="1"/>
</dbReference>
<dbReference type="UniPathway" id="UPA00262">
    <property type="reaction ID" value="UER00222"/>
</dbReference>
<evidence type="ECO:0000256" key="3">
    <source>
        <dbReference type="ARBA" id="ARBA00023002"/>
    </source>
</evidence>
<evidence type="ECO:0000256" key="2">
    <source>
        <dbReference type="ARBA" id="ARBA00012400"/>
    </source>
</evidence>
<dbReference type="AlphaFoldDB" id="A0A7X0VTF1"/>
<dbReference type="Pfam" id="PF13241">
    <property type="entry name" value="NAD_binding_7"/>
    <property type="match status" value="1"/>
</dbReference>
<evidence type="ECO:0000256" key="1">
    <source>
        <dbReference type="ARBA" id="ARBA00005010"/>
    </source>
</evidence>
<dbReference type="GO" id="GO:0004190">
    <property type="term" value="F:aspartic-type endopeptidase activity"/>
    <property type="evidence" value="ECO:0007669"/>
    <property type="project" value="InterPro"/>
</dbReference>
<dbReference type="InterPro" id="IPR006367">
    <property type="entry name" value="Sirohaem_synthase_N"/>
</dbReference>
<dbReference type="PROSITE" id="PS50175">
    <property type="entry name" value="ASP_PROT_RETROV"/>
    <property type="match status" value="1"/>
</dbReference>
<gene>
    <name evidence="8" type="ORF">H7C18_00095</name>
</gene>
<dbReference type="GO" id="GO:0043115">
    <property type="term" value="F:precorrin-2 dehydrogenase activity"/>
    <property type="evidence" value="ECO:0007669"/>
    <property type="project" value="UniProtKB-EC"/>
</dbReference>
<evidence type="ECO:0000256" key="5">
    <source>
        <dbReference type="ARBA" id="ARBA00023244"/>
    </source>
</evidence>
<keyword evidence="3" id="KW-0560">Oxidoreductase</keyword>
<sequence>MSLGYPVMLHLEGRRCLVVGGGKVAERKTAGLLDAGADVTVVSPRLSGRLSEWSAAGRIRAELRGAEPGDLDGAALVFAATDRPELNRQLAAEARSRGIPVNVADDGEAGDFSVPAVVRRGGLVLAVGTSGAGPAMAAKLAGELERRYGEEYAELVETLGKLRGEIKRAVADPAERRSWLQAAVSDEALALWRTVGRQEEGSGLFVRLRNLKG</sequence>
<dbReference type="Gene3D" id="3.40.50.720">
    <property type="entry name" value="NAD(P)-binding Rossmann-like Domain"/>
    <property type="match status" value="1"/>
</dbReference>
<dbReference type="NCBIfam" id="TIGR01470">
    <property type="entry name" value="cysG_Nterm"/>
    <property type="match status" value="1"/>
</dbReference>
<feature type="domain" description="Peptidase A2" evidence="7">
    <location>
        <begin position="29"/>
        <end position="43"/>
    </location>
</feature>
<dbReference type="PANTHER" id="PTHR35330">
    <property type="entry name" value="SIROHEME BIOSYNTHESIS PROTEIN MET8"/>
    <property type="match status" value="1"/>
</dbReference>
<accession>A0A7X0VTF1</accession>
<dbReference type="Gene3D" id="1.10.8.610">
    <property type="entry name" value="SirC, precorrin-2 dehydrogenase, C-terminal helical domain-like"/>
    <property type="match status" value="1"/>
</dbReference>
<evidence type="ECO:0000313" key="9">
    <source>
        <dbReference type="Proteomes" id="UP000564644"/>
    </source>
</evidence>
<comment type="pathway">
    <text evidence="1">Porphyrin-containing compound metabolism; siroheme biosynthesis; sirohydrochlorin from precorrin-2: step 1/1.</text>
</comment>
<comment type="catalytic activity">
    <reaction evidence="6">
        <text>precorrin-2 + NAD(+) = sirohydrochlorin + NADH + 2 H(+)</text>
        <dbReference type="Rhea" id="RHEA:15613"/>
        <dbReference type="ChEBI" id="CHEBI:15378"/>
        <dbReference type="ChEBI" id="CHEBI:57540"/>
        <dbReference type="ChEBI" id="CHEBI:57945"/>
        <dbReference type="ChEBI" id="CHEBI:58351"/>
        <dbReference type="ChEBI" id="CHEBI:58827"/>
        <dbReference type="EC" id="1.3.1.76"/>
    </reaction>
</comment>
<name>A0A7X0VTF1_9BACL</name>
<dbReference type="GO" id="GO:0019354">
    <property type="term" value="P:siroheme biosynthetic process"/>
    <property type="evidence" value="ECO:0007669"/>
    <property type="project" value="UniProtKB-UniPathway"/>
</dbReference>
<reference evidence="8 9" key="1">
    <citation type="submission" date="2020-08" db="EMBL/GenBank/DDBJ databases">
        <title>Cohnella phylogeny.</title>
        <authorList>
            <person name="Dunlap C."/>
        </authorList>
    </citation>
    <scope>NUCLEOTIDE SEQUENCE [LARGE SCALE GENOMIC DNA]</scope>
    <source>
        <strain evidence="8 9">CBP 2801</strain>
    </source>
</reference>